<evidence type="ECO:0008006" key="4">
    <source>
        <dbReference type="Google" id="ProtNLM"/>
    </source>
</evidence>
<keyword evidence="1" id="KW-1133">Transmembrane helix</keyword>
<dbReference type="GeneID" id="76202767"/>
<dbReference type="EMBL" id="JBHTAX010000006">
    <property type="protein sequence ID" value="MFC7192995.1"/>
    <property type="molecule type" value="Genomic_DNA"/>
</dbReference>
<reference evidence="2 3" key="1">
    <citation type="journal article" date="2019" name="Int. J. Syst. Evol. Microbiol.">
        <title>The Global Catalogue of Microorganisms (GCM) 10K type strain sequencing project: providing services to taxonomists for standard genome sequencing and annotation.</title>
        <authorList>
            <consortium name="The Broad Institute Genomics Platform"/>
            <consortium name="The Broad Institute Genome Sequencing Center for Infectious Disease"/>
            <person name="Wu L."/>
            <person name="Ma J."/>
        </authorList>
    </citation>
    <scope>NUCLEOTIDE SEQUENCE [LARGE SCALE GENOMIC DNA]</scope>
    <source>
        <strain evidence="2 3">RDMS1</strain>
    </source>
</reference>
<comment type="caution">
    <text evidence="2">The sequence shown here is derived from an EMBL/GenBank/DDBJ whole genome shotgun (WGS) entry which is preliminary data.</text>
</comment>
<keyword evidence="1" id="KW-0472">Membrane</keyword>
<accession>A0ABD5YUI4</accession>
<dbReference type="Proteomes" id="UP001596417">
    <property type="component" value="Unassembled WGS sequence"/>
</dbReference>
<feature type="transmembrane region" description="Helical" evidence="1">
    <location>
        <begin position="51"/>
        <end position="71"/>
    </location>
</feature>
<gene>
    <name evidence="2" type="ORF">ACFQL7_26560</name>
</gene>
<evidence type="ECO:0000313" key="2">
    <source>
        <dbReference type="EMBL" id="MFC7192995.1"/>
    </source>
</evidence>
<protein>
    <recommendedName>
        <fullName evidence="4">Metal-dependent hydrolase</fullName>
    </recommendedName>
</protein>
<name>A0ABD5YUI4_9EURY</name>
<feature type="transmembrane region" description="Helical" evidence="1">
    <location>
        <begin position="119"/>
        <end position="146"/>
    </location>
</feature>
<dbReference type="AlphaFoldDB" id="A0ABD5YUI4"/>
<keyword evidence="3" id="KW-1185">Reference proteome</keyword>
<feature type="transmembrane region" description="Helical" evidence="1">
    <location>
        <begin position="6"/>
        <end position="39"/>
    </location>
</feature>
<evidence type="ECO:0000313" key="3">
    <source>
        <dbReference type="Proteomes" id="UP001596417"/>
    </source>
</evidence>
<feature type="transmembrane region" description="Helical" evidence="1">
    <location>
        <begin position="77"/>
        <end position="98"/>
    </location>
</feature>
<dbReference type="RefSeq" id="WP_248910380.1">
    <property type="nucleotide sequence ID" value="NZ_CP109982.1"/>
</dbReference>
<keyword evidence="1" id="KW-0812">Transmembrane</keyword>
<organism evidence="2 3">
    <name type="scientific">Halocatena marina</name>
    <dbReference type="NCBI Taxonomy" id="2934937"/>
    <lineage>
        <taxon>Archaea</taxon>
        <taxon>Methanobacteriati</taxon>
        <taxon>Methanobacteriota</taxon>
        <taxon>Stenosarchaea group</taxon>
        <taxon>Halobacteria</taxon>
        <taxon>Halobacteriales</taxon>
        <taxon>Natronomonadaceae</taxon>
        <taxon>Halocatena</taxon>
    </lineage>
</organism>
<sequence length="147" mass="16714">MTGRSLYVGAALLVGISAVVLGAYPIWILPIIVGVLIPNIDTIRERFHRSWLFHTFLAPTLAYKVVINPVIPWSGLLVELVHFTALGMMIHFVFDYIYPQRKQSSGSEWPIRPSLGSEPWGIMLLGIAWFVQWFLYLAPAFLPWLFS</sequence>
<proteinExistence type="predicted"/>
<evidence type="ECO:0000256" key="1">
    <source>
        <dbReference type="SAM" id="Phobius"/>
    </source>
</evidence>